<keyword evidence="1" id="KW-0472">Membrane</keyword>
<dbReference type="AlphaFoldDB" id="A0A5C4TAV7"/>
<feature type="transmembrane region" description="Helical" evidence="1">
    <location>
        <begin position="174"/>
        <end position="196"/>
    </location>
</feature>
<sequence>MLRVYIVFMWKAFLQRFTYRANSYFFILSSILRLSILASLWIALIGEGSVQDTTAADMMSFVLINMVVSALTRSSIGNKLAERFTDGSIAIDFIRPIRLKYYLIAEQLGENLYSTIFHIIPVVVVGLVFLDVQLPAAWWQTGMFALTLLLGIMLIYSINYLIGLLVFWMKTAFYTNWLLGALMELFAGSVVPLWFYPAGLYHIAMSLPFRFISFEPVSIFLGRTTWSESWTVVGFQLIWIAVLLLLEYMLWRKVQTKVIVQGG</sequence>
<dbReference type="InterPro" id="IPR010390">
    <property type="entry name" value="ABC-2_transporter-like"/>
</dbReference>
<protein>
    <recommendedName>
        <fullName evidence="4">ABC transporter permease</fullName>
    </recommendedName>
</protein>
<evidence type="ECO:0000313" key="2">
    <source>
        <dbReference type="EMBL" id="TNJ66045.1"/>
    </source>
</evidence>
<keyword evidence="3" id="KW-1185">Reference proteome</keyword>
<reference evidence="2 3" key="1">
    <citation type="submission" date="2019-05" db="EMBL/GenBank/DDBJ databases">
        <title>We sequenced the genome of Paenibacillus hemerocallicola KCTC 33185 for further insight into its adaptation and study the phylogeny of Paenibacillus.</title>
        <authorList>
            <person name="Narsing Rao M.P."/>
        </authorList>
    </citation>
    <scope>NUCLEOTIDE SEQUENCE [LARGE SCALE GENOMIC DNA]</scope>
    <source>
        <strain evidence="2 3">KCTC 33185</strain>
    </source>
</reference>
<comment type="caution">
    <text evidence="2">The sequence shown here is derived from an EMBL/GenBank/DDBJ whole genome shotgun (WGS) entry which is preliminary data.</text>
</comment>
<name>A0A5C4TAV7_9BACL</name>
<dbReference type="OrthoDB" id="8582979at2"/>
<evidence type="ECO:0000313" key="3">
    <source>
        <dbReference type="Proteomes" id="UP000307943"/>
    </source>
</evidence>
<feature type="transmembrane region" description="Helical" evidence="1">
    <location>
        <begin position="21"/>
        <end position="46"/>
    </location>
</feature>
<accession>A0A5C4TAV7</accession>
<dbReference type="PANTHER" id="PTHR36832">
    <property type="entry name" value="SLR1174 PROTEIN-RELATED"/>
    <property type="match status" value="1"/>
</dbReference>
<keyword evidence="1" id="KW-1133">Transmembrane helix</keyword>
<dbReference type="Proteomes" id="UP000307943">
    <property type="component" value="Unassembled WGS sequence"/>
</dbReference>
<feature type="transmembrane region" description="Helical" evidence="1">
    <location>
        <begin position="230"/>
        <end position="251"/>
    </location>
</feature>
<evidence type="ECO:0000256" key="1">
    <source>
        <dbReference type="SAM" id="Phobius"/>
    </source>
</evidence>
<feature type="transmembrane region" description="Helical" evidence="1">
    <location>
        <begin position="112"/>
        <end position="130"/>
    </location>
</feature>
<gene>
    <name evidence="2" type="ORF">FE784_11510</name>
</gene>
<dbReference type="EMBL" id="VDCQ01000013">
    <property type="protein sequence ID" value="TNJ66045.1"/>
    <property type="molecule type" value="Genomic_DNA"/>
</dbReference>
<organism evidence="2 3">
    <name type="scientific">Paenibacillus hemerocallicola</name>
    <dbReference type="NCBI Taxonomy" id="1172614"/>
    <lineage>
        <taxon>Bacteria</taxon>
        <taxon>Bacillati</taxon>
        <taxon>Bacillota</taxon>
        <taxon>Bacilli</taxon>
        <taxon>Bacillales</taxon>
        <taxon>Paenibacillaceae</taxon>
        <taxon>Paenibacillus</taxon>
    </lineage>
</organism>
<keyword evidence="1" id="KW-0812">Transmembrane</keyword>
<proteinExistence type="predicted"/>
<feature type="transmembrane region" description="Helical" evidence="1">
    <location>
        <begin position="142"/>
        <end position="167"/>
    </location>
</feature>
<feature type="transmembrane region" description="Helical" evidence="1">
    <location>
        <begin position="58"/>
        <end position="76"/>
    </location>
</feature>
<dbReference type="Pfam" id="PF06182">
    <property type="entry name" value="ABC2_membrane_6"/>
    <property type="match status" value="1"/>
</dbReference>
<evidence type="ECO:0008006" key="4">
    <source>
        <dbReference type="Google" id="ProtNLM"/>
    </source>
</evidence>
<dbReference type="PANTHER" id="PTHR36832:SF1">
    <property type="entry name" value="SLR1174 PROTEIN"/>
    <property type="match status" value="1"/>
</dbReference>
<dbReference type="RefSeq" id="WP_139602355.1">
    <property type="nucleotide sequence ID" value="NZ_VDCQ01000013.1"/>
</dbReference>